<protein>
    <submittedName>
        <fullName evidence="1">CCHC-type domain-containing protein</fullName>
    </submittedName>
</protein>
<comment type="caution">
    <text evidence="1">The sequence shown here is derived from an EMBL/GenBank/DDBJ whole genome shotgun (WGS) entry which is preliminary data.</text>
</comment>
<dbReference type="Proteomes" id="UP000829398">
    <property type="component" value="Chromosome 5"/>
</dbReference>
<keyword evidence="2" id="KW-1185">Reference proteome</keyword>
<organism evidence="1 2">
    <name type="scientific">Citrus sinensis</name>
    <name type="common">Sweet orange</name>
    <name type="synonym">Citrus aurantium var. sinensis</name>
    <dbReference type="NCBI Taxonomy" id="2711"/>
    <lineage>
        <taxon>Eukaryota</taxon>
        <taxon>Viridiplantae</taxon>
        <taxon>Streptophyta</taxon>
        <taxon>Embryophyta</taxon>
        <taxon>Tracheophyta</taxon>
        <taxon>Spermatophyta</taxon>
        <taxon>Magnoliopsida</taxon>
        <taxon>eudicotyledons</taxon>
        <taxon>Gunneridae</taxon>
        <taxon>Pentapetalae</taxon>
        <taxon>rosids</taxon>
        <taxon>malvids</taxon>
        <taxon>Sapindales</taxon>
        <taxon>Rutaceae</taxon>
        <taxon>Aurantioideae</taxon>
        <taxon>Citrus</taxon>
    </lineage>
</organism>
<dbReference type="EMBL" id="CM039174">
    <property type="protein sequence ID" value="KAH9754148.1"/>
    <property type="molecule type" value="Genomic_DNA"/>
</dbReference>
<reference evidence="2" key="1">
    <citation type="journal article" date="2023" name="Hortic. Res.">
        <title>A chromosome-level phased genome enabling allele-level studies in sweet orange: a case study on citrus Huanglongbing tolerance.</title>
        <authorList>
            <person name="Wu B."/>
            <person name="Yu Q."/>
            <person name="Deng Z."/>
            <person name="Duan Y."/>
            <person name="Luo F."/>
            <person name="Gmitter F. Jr."/>
        </authorList>
    </citation>
    <scope>NUCLEOTIDE SEQUENCE [LARGE SCALE GENOMIC DNA]</scope>
    <source>
        <strain evidence="2">cv. Valencia</strain>
    </source>
</reference>
<sequence length="595" mass="67964">MDRNEILAKLHKRFPSLPQNALLMIYKARSERMRLLMRNNIPADIRWLIEAKVRSAGELPPKFIAYMSGCGKGNYARKRRARRISVACHKCARMSCNKNPCSLGMMSDNREDKIQFIRDGLNKESLDDILLSLETHPSGYVQGAILQLWLLFQKEHARYRDLATLEALITLASWAHLHIHQKLIGLLNVNNFYDGFIAFLNHAIKNYFIPSHAKKLFICAHTANELLDLLQAYRPEPDPWTFVLERPNNDGNSSRKINDAYCLLTEDGEPPTFHEALNSSDVALWKTAMQEEIEALYKNKTWELVPLPHGRKSIGNKWVYKIKRDGNDQVERYRARLVVKGYAQKEGIDFNEIFSPVVRLTTVRIVLAMCATFDLHLEQLDVKTAFLHGELEEEIYMLQPEGFAETGKENLVCRLNKSLYGLKQAPMCWYKRFDSFIMSLGYNRLSSDHCAYYKRFKDNDFIILLLYVDDMLVAERKEMSRVPYASAVGSLIFAMICTRPDIAQAVGAVSRYMVNPGGEHWIAVKMILRYIRGTSDVALCYGGSEFTVRGYVDSDFTGDLDKRKSTTGYVFTLAGAAVSWVSKLQTVVALSTTEA</sequence>
<proteinExistence type="predicted"/>
<evidence type="ECO:0000313" key="1">
    <source>
        <dbReference type="EMBL" id="KAH9754148.1"/>
    </source>
</evidence>
<accession>A0ACB8KIF6</accession>
<name>A0ACB8KIF6_CITSI</name>
<gene>
    <name evidence="1" type="ORF">KPL71_015341</name>
</gene>
<evidence type="ECO:0000313" key="2">
    <source>
        <dbReference type="Proteomes" id="UP000829398"/>
    </source>
</evidence>